<organism evidence="8 9">
    <name type="scientific">Piscinibacter terrae</name>
    <dbReference type="NCBI Taxonomy" id="2496871"/>
    <lineage>
        <taxon>Bacteria</taxon>
        <taxon>Pseudomonadati</taxon>
        <taxon>Pseudomonadota</taxon>
        <taxon>Betaproteobacteria</taxon>
        <taxon>Burkholderiales</taxon>
        <taxon>Sphaerotilaceae</taxon>
        <taxon>Piscinibacter</taxon>
    </lineage>
</organism>
<dbReference type="InterPro" id="IPR004090">
    <property type="entry name" value="Chemotax_Me-accpt_rcpt"/>
</dbReference>
<dbReference type="SMART" id="SM00304">
    <property type="entry name" value="HAMP"/>
    <property type="match status" value="1"/>
</dbReference>
<keyword evidence="5" id="KW-0812">Transmembrane</keyword>
<keyword evidence="5" id="KW-1133">Transmembrane helix</keyword>
<keyword evidence="9" id="KW-1185">Reference proteome</keyword>
<comment type="subcellular location">
    <subcellularLocation>
        <location evidence="1">Membrane</location>
    </subcellularLocation>
</comment>
<dbReference type="PANTHER" id="PTHR43531:SF14">
    <property type="entry name" value="METHYL-ACCEPTING CHEMOTAXIS PROTEIN I-RELATED"/>
    <property type="match status" value="1"/>
</dbReference>
<keyword evidence="2" id="KW-0488">Methylation</keyword>
<dbReference type="GO" id="GO:0006935">
    <property type="term" value="P:chemotaxis"/>
    <property type="evidence" value="ECO:0007669"/>
    <property type="project" value="InterPro"/>
</dbReference>
<evidence type="ECO:0000256" key="2">
    <source>
        <dbReference type="ARBA" id="ARBA00022481"/>
    </source>
</evidence>
<dbReference type="PRINTS" id="PR00260">
    <property type="entry name" value="CHEMTRNSDUCR"/>
</dbReference>
<evidence type="ECO:0000256" key="3">
    <source>
        <dbReference type="ARBA" id="ARBA00029447"/>
    </source>
</evidence>
<dbReference type="PROSITE" id="PS50111">
    <property type="entry name" value="CHEMOTAXIS_TRANSDUC_2"/>
    <property type="match status" value="1"/>
</dbReference>
<comment type="caution">
    <text evidence="8">The sequence shown here is derived from an EMBL/GenBank/DDBJ whole genome shotgun (WGS) entry which is preliminary data.</text>
</comment>
<name>A0A3N7JXP4_9BURK</name>
<dbReference type="CDD" id="cd11386">
    <property type="entry name" value="MCP_signal"/>
    <property type="match status" value="1"/>
</dbReference>
<reference evidence="8 9" key="1">
    <citation type="submission" date="2018-08" db="EMBL/GenBank/DDBJ databases">
        <authorList>
            <person name="Khan S.A."/>
            <person name="Jeon C.O."/>
            <person name="Chun B.H."/>
            <person name="Jeong S.E."/>
        </authorList>
    </citation>
    <scope>NUCLEOTIDE SEQUENCE [LARGE SCALE GENOMIC DNA]</scope>
    <source>
        <strain evidence="8 9">S-16</strain>
    </source>
</reference>
<dbReference type="AlphaFoldDB" id="A0A3N7JXP4"/>
<dbReference type="InterPro" id="IPR003660">
    <property type="entry name" value="HAMP_dom"/>
</dbReference>
<keyword evidence="4" id="KW-0807">Transducer</keyword>
<dbReference type="Gene3D" id="1.10.287.950">
    <property type="entry name" value="Methyl-accepting chemotaxis protein"/>
    <property type="match status" value="1"/>
</dbReference>
<keyword evidence="5" id="KW-0472">Membrane</keyword>
<dbReference type="GO" id="GO:0004888">
    <property type="term" value="F:transmembrane signaling receptor activity"/>
    <property type="evidence" value="ECO:0007669"/>
    <property type="project" value="InterPro"/>
</dbReference>
<dbReference type="Pfam" id="PF00672">
    <property type="entry name" value="HAMP"/>
    <property type="match status" value="1"/>
</dbReference>
<evidence type="ECO:0000256" key="4">
    <source>
        <dbReference type="PROSITE-ProRule" id="PRU00284"/>
    </source>
</evidence>
<proteinExistence type="inferred from homology"/>
<dbReference type="InterPro" id="IPR051310">
    <property type="entry name" value="MCP_chemotaxis"/>
</dbReference>
<comment type="similarity">
    <text evidence="3">Belongs to the methyl-accepting chemotaxis (MCP) protein family.</text>
</comment>
<sequence length="521" mass="54516">MTLFKNLRIGTRLSLVLACVLVMLCGVAGVGIWGIGTLYRMTDHVLTQDVRLAQLAGDIQNLVLQERRFEKDAFINMADADKMASYVKKWQAARGTLDQTIGEAGKLKLDGTDRQGLEDIASHLKVYAGGFEGTMSRIASGDIKTTQDANADLAKVKASVHGMETTSDAMSDRAAKRAAQATAVVEGVRSQAQTMQLALAGLGIVLAVVFCVLVTRSITHPLAEAVKVAETVASGDLTSTIEVHSKDETGQLMAALKRMNDSLVRIVGEVRDASDCIATGTSQISVGNADLSQRTEEQASNLQQTAASMEQITATVKQNCDTARQATQLATSATQVAAQGGEVVGQVVQTMEGIATASRKISDIIGVIDGIAFQTNILALNAAVEAARAGEQGRGFAVVAGEVRSLAQRSAQAAREIKSLIGDSVSKVEAGTSLVATAGSTMGDIVNQVRRVSDLINEIAYASEEQTTGIGQIGTAVNQLDEVTQQNAALVEESAAAAESLKHQAVALTSTVAVFKVNAAA</sequence>
<dbReference type="RefSeq" id="WP_124538262.1">
    <property type="nucleotide sequence ID" value="NZ_QUSW01000001.1"/>
</dbReference>
<dbReference type="CDD" id="cd06225">
    <property type="entry name" value="HAMP"/>
    <property type="match status" value="1"/>
</dbReference>
<dbReference type="Proteomes" id="UP000267464">
    <property type="component" value="Unassembled WGS sequence"/>
</dbReference>
<feature type="domain" description="Methyl-accepting transducer" evidence="6">
    <location>
        <begin position="273"/>
        <end position="502"/>
    </location>
</feature>
<protein>
    <submittedName>
        <fullName evidence="8">HAMP domain-containing protein</fullName>
    </submittedName>
</protein>
<evidence type="ECO:0000259" key="6">
    <source>
        <dbReference type="PROSITE" id="PS50111"/>
    </source>
</evidence>
<dbReference type="SUPFAM" id="SSF58104">
    <property type="entry name" value="Methyl-accepting chemotaxis protein (MCP) signaling domain"/>
    <property type="match status" value="1"/>
</dbReference>
<reference evidence="8 9" key="2">
    <citation type="submission" date="2018-12" db="EMBL/GenBank/DDBJ databases">
        <title>Rhizobacter gummiphilus sp. nov., a rubber-degrading bacterium isolated from the soil of a botanical garden in Japan.</title>
        <authorList>
            <person name="Shunsuke S.S."/>
        </authorList>
    </citation>
    <scope>NUCLEOTIDE SEQUENCE [LARGE SCALE GENOMIC DNA]</scope>
    <source>
        <strain evidence="8 9">S-16</strain>
    </source>
</reference>
<dbReference type="FunFam" id="1.10.287.950:FF:000001">
    <property type="entry name" value="Methyl-accepting chemotaxis sensory transducer"/>
    <property type="match status" value="1"/>
</dbReference>
<dbReference type="Pfam" id="PF12729">
    <property type="entry name" value="4HB_MCP_1"/>
    <property type="match status" value="1"/>
</dbReference>
<evidence type="ECO:0000256" key="1">
    <source>
        <dbReference type="ARBA" id="ARBA00004370"/>
    </source>
</evidence>
<dbReference type="EMBL" id="QUSW01000001">
    <property type="protein sequence ID" value="RQP25609.1"/>
    <property type="molecule type" value="Genomic_DNA"/>
</dbReference>
<evidence type="ECO:0000256" key="5">
    <source>
        <dbReference type="SAM" id="Phobius"/>
    </source>
</evidence>
<dbReference type="PROSITE" id="PS50885">
    <property type="entry name" value="HAMP"/>
    <property type="match status" value="1"/>
</dbReference>
<gene>
    <name evidence="8" type="ORF">DZC73_00570</name>
</gene>
<dbReference type="SMART" id="SM00283">
    <property type="entry name" value="MA"/>
    <property type="match status" value="1"/>
</dbReference>
<dbReference type="PANTHER" id="PTHR43531">
    <property type="entry name" value="PROTEIN ICFG"/>
    <property type="match status" value="1"/>
</dbReference>
<accession>A0A3N7JXP4</accession>
<dbReference type="GO" id="GO:0005886">
    <property type="term" value="C:plasma membrane"/>
    <property type="evidence" value="ECO:0007669"/>
    <property type="project" value="TreeGrafter"/>
</dbReference>
<evidence type="ECO:0000259" key="7">
    <source>
        <dbReference type="PROSITE" id="PS50885"/>
    </source>
</evidence>
<feature type="domain" description="HAMP" evidence="7">
    <location>
        <begin position="216"/>
        <end position="268"/>
    </location>
</feature>
<evidence type="ECO:0000313" key="8">
    <source>
        <dbReference type="EMBL" id="RQP25609.1"/>
    </source>
</evidence>
<dbReference type="InterPro" id="IPR004089">
    <property type="entry name" value="MCPsignal_dom"/>
</dbReference>
<feature type="transmembrane region" description="Helical" evidence="5">
    <location>
        <begin position="12"/>
        <end position="35"/>
    </location>
</feature>
<dbReference type="OrthoDB" id="9763018at2"/>
<dbReference type="InterPro" id="IPR024478">
    <property type="entry name" value="HlyB_4HB_MCP"/>
</dbReference>
<dbReference type="Pfam" id="PF00015">
    <property type="entry name" value="MCPsignal"/>
    <property type="match status" value="1"/>
</dbReference>
<evidence type="ECO:0000313" key="9">
    <source>
        <dbReference type="Proteomes" id="UP000267464"/>
    </source>
</evidence>
<dbReference type="GO" id="GO:0007165">
    <property type="term" value="P:signal transduction"/>
    <property type="evidence" value="ECO:0007669"/>
    <property type="project" value="UniProtKB-KW"/>
</dbReference>